<evidence type="ECO:0000313" key="3">
    <source>
        <dbReference type="WBParaSite" id="PSAMB.scaffold618size45556.g7351.t1"/>
    </source>
</evidence>
<accession>A0A914X2E0</accession>
<reference evidence="3" key="1">
    <citation type="submission" date="2022-11" db="UniProtKB">
        <authorList>
            <consortium name="WormBaseParasite"/>
        </authorList>
    </citation>
    <scope>IDENTIFICATION</scope>
</reference>
<dbReference type="WBParaSite" id="PSAMB.scaffold618size45556.g7351.t1">
    <property type="protein sequence ID" value="PSAMB.scaffold618size45556.g7351.t1"/>
    <property type="gene ID" value="PSAMB.scaffold618size45556.g7351"/>
</dbReference>
<sequence length="73" mass="8072">MNVLANAISKAHQKNELEFDKVTHKELPHSADDYGKKQDKHMKPHCNTASDKPSGGKFDDEGYKPSGGFMNGI</sequence>
<protein>
    <submittedName>
        <fullName evidence="3">Uncharacterized protein</fullName>
    </submittedName>
</protein>
<name>A0A914X2E0_9BILA</name>
<keyword evidence="2" id="KW-1185">Reference proteome</keyword>
<feature type="region of interest" description="Disordered" evidence="1">
    <location>
        <begin position="29"/>
        <end position="73"/>
    </location>
</feature>
<dbReference type="AlphaFoldDB" id="A0A914X2E0"/>
<evidence type="ECO:0000256" key="1">
    <source>
        <dbReference type="SAM" id="MobiDB-lite"/>
    </source>
</evidence>
<organism evidence="2 3">
    <name type="scientific">Plectus sambesii</name>
    <dbReference type="NCBI Taxonomy" id="2011161"/>
    <lineage>
        <taxon>Eukaryota</taxon>
        <taxon>Metazoa</taxon>
        <taxon>Ecdysozoa</taxon>
        <taxon>Nematoda</taxon>
        <taxon>Chromadorea</taxon>
        <taxon>Plectida</taxon>
        <taxon>Plectina</taxon>
        <taxon>Plectoidea</taxon>
        <taxon>Plectidae</taxon>
        <taxon>Plectus</taxon>
    </lineage>
</organism>
<proteinExistence type="predicted"/>
<evidence type="ECO:0000313" key="2">
    <source>
        <dbReference type="Proteomes" id="UP000887566"/>
    </source>
</evidence>
<dbReference type="Proteomes" id="UP000887566">
    <property type="component" value="Unplaced"/>
</dbReference>